<proteinExistence type="predicted"/>
<name>A0A1H3A8K9_9PSEU</name>
<feature type="domain" description="Dienelactone hydrolase" evidence="1">
    <location>
        <begin position="11"/>
        <end position="224"/>
    </location>
</feature>
<dbReference type="EMBL" id="FNON01000002">
    <property type="protein sequence ID" value="SDX25638.1"/>
    <property type="molecule type" value="Genomic_DNA"/>
</dbReference>
<dbReference type="OrthoDB" id="3208682at2"/>
<dbReference type="PANTHER" id="PTHR46623">
    <property type="entry name" value="CARBOXYMETHYLENEBUTENOLIDASE-RELATED"/>
    <property type="match status" value="1"/>
</dbReference>
<keyword evidence="3" id="KW-1185">Reference proteome</keyword>
<dbReference type="STRING" id="589385.SAMN05421504_102822"/>
<sequence>MVEIPVADGKIDGYLAKPEGAGPYPGVVVLHDAIGLGKDIKGIADRFAAAGYLALAPDLFSRGGRLSSSKAVFENMLEAQGRAFEDIEAARLLLADQGASKVGVAGFGMGGGLALVAASRKFDAAAAYYGFLPKDMSLFEGACPIVASYGKNDITLKGAASLLELDLLNRGVTADVKEYPEAGHGFATKPRLGALSKVVKAAPGHHAESAEDAWRRVTTFFGQHLR</sequence>
<dbReference type="InterPro" id="IPR051049">
    <property type="entry name" value="Dienelactone_hydrolase-like"/>
</dbReference>
<dbReference type="RefSeq" id="WP_091288659.1">
    <property type="nucleotide sequence ID" value="NZ_FNON01000002.1"/>
</dbReference>
<dbReference type="SUPFAM" id="SSF53474">
    <property type="entry name" value="alpha/beta-Hydrolases"/>
    <property type="match status" value="1"/>
</dbReference>
<dbReference type="Pfam" id="PF01738">
    <property type="entry name" value="DLH"/>
    <property type="match status" value="1"/>
</dbReference>
<evidence type="ECO:0000313" key="3">
    <source>
        <dbReference type="Proteomes" id="UP000199515"/>
    </source>
</evidence>
<dbReference type="Proteomes" id="UP000199515">
    <property type="component" value="Unassembled WGS sequence"/>
</dbReference>
<evidence type="ECO:0000313" key="2">
    <source>
        <dbReference type="EMBL" id="SDX25638.1"/>
    </source>
</evidence>
<dbReference type="InterPro" id="IPR029058">
    <property type="entry name" value="AB_hydrolase_fold"/>
</dbReference>
<dbReference type="AlphaFoldDB" id="A0A1H3A8K9"/>
<dbReference type="Gene3D" id="3.40.50.1820">
    <property type="entry name" value="alpha/beta hydrolase"/>
    <property type="match status" value="1"/>
</dbReference>
<reference evidence="2 3" key="1">
    <citation type="submission" date="2016-10" db="EMBL/GenBank/DDBJ databases">
        <authorList>
            <person name="de Groot N.N."/>
        </authorList>
    </citation>
    <scope>NUCLEOTIDE SEQUENCE [LARGE SCALE GENOMIC DNA]</scope>
    <source>
        <strain evidence="2 3">CPCC 202699</strain>
    </source>
</reference>
<dbReference type="GO" id="GO:0016787">
    <property type="term" value="F:hydrolase activity"/>
    <property type="evidence" value="ECO:0007669"/>
    <property type="project" value="InterPro"/>
</dbReference>
<dbReference type="InterPro" id="IPR002925">
    <property type="entry name" value="Dienelactn_hydro"/>
</dbReference>
<gene>
    <name evidence="2" type="ORF">SAMN05421504_102822</name>
</gene>
<protein>
    <submittedName>
        <fullName evidence="2">Carboxymethylenebutenolidase</fullName>
    </submittedName>
</protein>
<accession>A0A1H3A8K9</accession>
<dbReference type="PANTHER" id="PTHR46623:SF6">
    <property type="entry name" value="ALPHA_BETA-HYDROLASES SUPERFAMILY PROTEIN"/>
    <property type="match status" value="1"/>
</dbReference>
<evidence type="ECO:0000259" key="1">
    <source>
        <dbReference type="Pfam" id="PF01738"/>
    </source>
</evidence>
<organism evidence="2 3">
    <name type="scientific">Amycolatopsis xylanica</name>
    <dbReference type="NCBI Taxonomy" id="589385"/>
    <lineage>
        <taxon>Bacteria</taxon>
        <taxon>Bacillati</taxon>
        <taxon>Actinomycetota</taxon>
        <taxon>Actinomycetes</taxon>
        <taxon>Pseudonocardiales</taxon>
        <taxon>Pseudonocardiaceae</taxon>
        <taxon>Amycolatopsis</taxon>
    </lineage>
</organism>